<organism evidence="9 10">
    <name type="scientific">Actinomadura geliboluensis</name>
    <dbReference type="NCBI Taxonomy" id="882440"/>
    <lineage>
        <taxon>Bacteria</taxon>
        <taxon>Bacillati</taxon>
        <taxon>Actinomycetota</taxon>
        <taxon>Actinomycetes</taxon>
        <taxon>Streptosporangiales</taxon>
        <taxon>Thermomonosporaceae</taxon>
        <taxon>Actinomadura</taxon>
    </lineage>
</organism>
<keyword evidence="3 6" id="KW-0547">Nucleotide-binding</keyword>
<dbReference type="PROSITE" id="PS50011">
    <property type="entry name" value="PROTEIN_KINASE_DOM"/>
    <property type="match status" value="1"/>
</dbReference>
<reference evidence="9 10" key="1">
    <citation type="submission" date="2019-05" db="EMBL/GenBank/DDBJ databases">
        <title>Draft genome sequence of Actinomadura geliboluensis A8036.</title>
        <authorList>
            <person name="Saricaoglu S."/>
            <person name="Isik K."/>
        </authorList>
    </citation>
    <scope>NUCLEOTIDE SEQUENCE [LARGE SCALE GENOMIC DNA]</scope>
    <source>
        <strain evidence="9 10">A8036</strain>
    </source>
</reference>
<evidence type="ECO:0000256" key="2">
    <source>
        <dbReference type="ARBA" id="ARBA00022737"/>
    </source>
</evidence>
<keyword evidence="9" id="KW-0418">Kinase</keyword>
<evidence type="ECO:0000313" key="10">
    <source>
        <dbReference type="Proteomes" id="UP000305238"/>
    </source>
</evidence>
<dbReference type="GO" id="GO:0005524">
    <property type="term" value="F:ATP binding"/>
    <property type="evidence" value="ECO:0007669"/>
    <property type="project" value="UniProtKB-UniRule"/>
</dbReference>
<dbReference type="Pfam" id="PF00400">
    <property type="entry name" value="WD40"/>
    <property type="match status" value="5"/>
</dbReference>
<dbReference type="InterPro" id="IPR020472">
    <property type="entry name" value="WD40_PAC1"/>
</dbReference>
<dbReference type="Gene3D" id="1.10.510.10">
    <property type="entry name" value="Transferase(Phosphotransferase) domain 1"/>
    <property type="match status" value="1"/>
</dbReference>
<evidence type="ECO:0000256" key="3">
    <source>
        <dbReference type="ARBA" id="ARBA00022741"/>
    </source>
</evidence>
<feature type="region of interest" description="Disordered" evidence="7">
    <location>
        <begin position="334"/>
        <end position="358"/>
    </location>
</feature>
<accession>A0A5S4H8G2</accession>
<dbReference type="PANTHER" id="PTHR19879">
    <property type="entry name" value="TRANSCRIPTION INITIATION FACTOR TFIID"/>
    <property type="match status" value="1"/>
</dbReference>
<dbReference type="AlphaFoldDB" id="A0A5S4H8G2"/>
<evidence type="ECO:0000313" key="9">
    <source>
        <dbReference type="EMBL" id="TMR41407.1"/>
    </source>
</evidence>
<dbReference type="CDD" id="cd00200">
    <property type="entry name" value="WD40"/>
    <property type="match status" value="1"/>
</dbReference>
<evidence type="ECO:0000256" key="7">
    <source>
        <dbReference type="SAM" id="MobiDB-lite"/>
    </source>
</evidence>
<dbReference type="SMART" id="SM00320">
    <property type="entry name" value="WD40"/>
    <property type="match status" value="7"/>
</dbReference>
<dbReference type="InterPro" id="IPR011009">
    <property type="entry name" value="Kinase-like_dom_sf"/>
</dbReference>
<feature type="compositionally biased region" description="Pro residues" evidence="7">
    <location>
        <begin position="338"/>
        <end position="347"/>
    </location>
</feature>
<evidence type="ECO:0000256" key="1">
    <source>
        <dbReference type="ARBA" id="ARBA00022574"/>
    </source>
</evidence>
<keyword evidence="10" id="KW-1185">Reference proteome</keyword>
<dbReference type="Gene3D" id="3.30.200.20">
    <property type="entry name" value="Phosphorylase Kinase, domain 1"/>
    <property type="match status" value="1"/>
</dbReference>
<dbReference type="InterPro" id="IPR015943">
    <property type="entry name" value="WD40/YVTN_repeat-like_dom_sf"/>
</dbReference>
<keyword evidence="1 5" id="KW-0853">WD repeat</keyword>
<evidence type="ECO:0000256" key="6">
    <source>
        <dbReference type="PROSITE-ProRule" id="PRU10141"/>
    </source>
</evidence>
<dbReference type="InterPro" id="IPR008271">
    <property type="entry name" value="Ser/Thr_kinase_AS"/>
</dbReference>
<feature type="binding site" evidence="6">
    <location>
        <position position="43"/>
    </location>
    <ligand>
        <name>ATP</name>
        <dbReference type="ChEBI" id="CHEBI:30616"/>
    </ligand>
</feature>
<dbReference type="PANTHER" id="PTHR19879:SF9">
    <property type="entry name" value="TRANSCRIPTION INITIATION FACTOR TFIID SUBUNIT 5"/>
    <property type="match status" value="1"/>
</dbReference>
<dbReference type="InterPro" id="IPR001680">
    <property type="entry name" value="WD40_rpt"/>
</dbReference>
<protein>
    <submittedName>
        <fullName evidence="9">Serine/threonine protein kinase</fullName>
    </submittedName>
</protein>
<dbReference type="PROSITE" id="PS00678">
    <property type="entry name" value="WD_REPEATS_1"/>
    <property type="match status" value="2"/>
</dbReference>
<dbReference type="PRINTS" id="PR00320">
    <property type="entry name" value="GPROTEINBRPT"/>
</dbReference>
<dbReference type="EMBL" id="VCKZ01000023">
    <property type="protein sequence ID" value="TMR41407.1"/>
    <property type="molecule type" value="Genomic_DNA"/>
</dbReference>
<dbReference type="SUPFAM" id="SSF50998">
    <property type="entry name" value="Quinoprotein alcohol dehydrogenase-like"/>
    <property type="match status" value="1"/>
</dbReference>
<dbReference type="SMART" id="SM00220">
    <property type="entry name" value="S_TKc"/>
    <property type="match status" value="1"/>
</dbReference>
<dbReference type="Pfam" id="PF00069">
    <property type="entry name" value="Pkinase"/>
    <property type="match status" value="1"/>
</dbReference>
<dbReference type="InterPro" id="IPR000719">
    <property type="entry name" value="Prot_kinase_dom"/>
</dbReference>
<keyword evidence="9" id="KW-0723">Serine/threonine-protein kinase</keyword>
<name>A0A5S4H8G2_9ACTN</name>
<dbReference type="InterPro" id="IPR019775">
    <property type="entry name" value="WD40_repeat_CS"/>
</dbReference>
<dbReference type="Gene3D" id="2.130.10.10">
    <property type="entry name" value="YVTN repeat-like/Quinoprotein amine dehydrogenase"/>
    <property type="match status" value="2"/>
</dbReference>
<feature type="repeat" description="WD" evidence="5">
    <location>
        <begin position="573"/>
        <end position="614"/>
    </location>
</feature>
<proteinExistence type="predicted"/>
<dbReference type="InterPro" id="IPR017441">
    <property type="entry name" value="Protein_kinase_ATP_BS"/>
</dbReference>
<comment type="caution">
    <text evidence="9">The sequence shown here is derived from an EMBL/GenBank/DDBJ whole genome shotgun (WGS) entry which is preliminary data.</text>
</comment>
<feature type="repeat" description="WD" evidence="5">
    <location>
        <begin position="368"/>
        <end position="399"/>
    </location>
</feature>
<dbReference type="InterPro" id="IPR011047">
    <property type="entry name" value="Quinoprotein_ADH-like_sf"/>
</dbReference>
<dbReference type="CDD" id="cd14014">
    <property type="entry name" value="STKc_PknB_like"/>
    <property type="match status" value="1"/>
</dbReference>
<feature type="repeat" description="WD" evidence="5">
    <location>
        <begin position="531"/>
        <end position="572"/>
    </location>
</feature>
<keyword evidence="2" id="KW-0677">Repeat</keyword>
<dbReference type="RefSeq" id="WP_138635169.1">
    <property type="nucleotide sequence ID" value="NZ_VCKZ01000023.1"/>
</dbReference>
<dbReference type="OrthoDB" id="951193at2"/>
<feature type="domain" description="Protein kinase" evidence="8">
    <location>
        <begin position="15"/>
        <end position="266"/>
    </location>
</feature>
<dbReference type="PROSITE" id="PS50082">
    <property type="entry name" value="WD_REPEATS_2"/>
    <property type="match status" value="3"/>
</dbReference>
<dbReference type="PROSITE" id="PS00107">
    <property type="entry name" value="PROTEIN_KINASE_ATP"/>
    <property type="match status" value="1"/>
</dbReference>
<dbReference type="PROSITE" id="PS00108">
    <property type="entry name" value="PROTEIN_KINASE_ST"/>
    <property type="match status" value="1"/>
</dbReference>
<feature type="region of interest" description="Disordered" evidence="7">
    <location>
        <begin position="253"/>
        <end position="284"/>
    </location>
</feature>
<dbReference type="GO" id="GO:0004674">
    <property type="term" value="F:protein serine/threonine kinase activity"/>
    <property type="evidence" value="ECO:0007669"/>
    <property type="project" value="UniProtKB-KW"/>
</dbReference>
<dbReference type="Proteomes" id="UP000305238">
    <property type="component" value="Unassembled WGS sequence"/>
</dbReference>
<dbReference type="PROSITE" id="PS50294">
    <property type="entry name" value="WD_REPEATS_REGION"/>
    <property type="match status" value="3"/>
</dbReference>
<keyword evidence="4 6" id="KW-0067">ATP-binding</keyword>
<keyword evidence="9" id="KW-0808">Transferase</keyword>
<sequence length="651" mass="66561">MEALRPGDPRQVGPYRLEARLGAGGMGQVFLGVSPGARRVAVKVIRAEYAGDDRFRARFAREVEAARRVGGYHTAQVVDADPEAASPWLVTAFVPGPSLREAVAGRGPLDPGAVRALASGLAEGLAAIHACGLVHRDLKPGNVIMAADGPRIIDFGIARATDATALTSHNAVVGTYAYMAPEQVLGDMPGPSGDVFSLGCVLAYAATGRGPFDAETIPAIVHRVLHEEPDLSALPDGLRNMVAACLAKDPARRPGPDALITAPESIEPPPDTGPPGGEAGTHAGATLSATRPRDAPAAAPAPVGRRALLIGGGAAAAAVAAGVPAAFLLTRREERPAAAPPASPPRPDGLIPHSGSLSAPDVKTLDEVAISPDGRTVAAGGLDSTITLWDVATGRVLRTIRRTGWVGALAFSPDGASLASSSTSPGQLLVWDVASGRLKVNVRTGEFGLNALAYSPDGRTIAGSNPDARLFDAATGRTRAEFDLGHSGVNAVAFSPDGGTVAVGVDGYYKKPPGRTVQLLDGRTLRRRGRLTGHTANVTGVAFGANGRRLASCGADSTVRIWDVAARRAVRVIDAGEARVRDVRLSPDGASVLGACSDRTVRVWSTATGALTSTLVGHPQPVAKIALGSGGTLVAAVGSSKPDGTVTLWKV</sequence>
<gene>
    <name evidence="9" type="ORF">ETD96_05715</name>
</gene>
<evidence type="ECO:0000256" key="5">
    <source>
        <dbReference type="PROSITE-ProRule" id="PRU00221"/>
    </source>
</evidence>
<evidence type="ECO:0000259" key="8">
    <source>
        <dbReference type="PROSITE" id="PS50011"/>
    </source>
</evidence>
<evidence type="ECO:0000256" key="4">
    <source>
        <dbReference type="ARBA" id="ARBA00022840"/>
    </source>
</evidence>
<dbReference type="SUPFAM" id="SSF56112">
    <property type="entry name" value="Protein kinase-like (PK-like)"/>
    <property type="match status" value="1"/>
</dbReference>